<dbReference type="OrthoDB" id="5970770at2759"/>
<evidence type="ECO:0000259" key="3">
    <source>
        <dbReference type="Pfam" id="PF09727"/>
    </source>
</evidence>
<gene>
    <name evidence="4" type="ORF">AWC38_SpisGene2218</name>
</gene>
<dbReference type="EMBL" id="LSMT01000017">
    <property type="protein sequence ID" value="PFX32969.1"/>
    <property type="molecule type" value="Genomic_DNA"/>
</dbReference>
<feature type="domain" description="Cortactin-binding protein-2 N-terminal" evidence="3">
    <location>
        <begin position="19"/>
        <end position="224"/>
    </location>
</feature>
<dbReference type="InterPro" id="IPR019131">
    <property type="entry name" value="Cortactin-binding_p2_N"/>
</dbReference>
<comment type="caution">
    <text evidence="4">The sequence shown here is derived from an EMBL/GenBank/DDBJ whole genome shotgun (WGS) entry which is preliminary data.</text>
</comment>
<keyword evidence="1" id="KW-0175">Coiled coil</keyword>
<accession>A0A2B4SUX1</accession>
<name>A0A2B4SUX1_STYPI</name>
<evidence type="ECO:0000256" key="1">
    <source>
        <dbReference type="ARBA" id="ARBA00023054"/>
    </source>
</evidence>
<dbReference type="Pfam" id="PF09727">
    <property type="entry name" value="CortBP2"/>
    <property type="match status" value="1"/>
</dbReference>
<evidence type="ECO:0000313" key="4">
    <source>
        <dbReference type="EMBL" id="PFX32969.1"/>
    </source>
</evidence>
<proteinExistence type="predicted"/>
<sequence>MAFSPCEGYYNTGDQSRFENMMKLLLFLEAELQLKEEIIELLLEDERIQDILNEKLTLLNRKEQHNPVLALGRDNVYEEELWEEHFDEWESGKDSSFDHLVKSNASQLCAVAAMRTVEMAQMQHEKYIKTYKSLQKTGRSYKKLKQQLTAKETKVEVKETIREPESDWQIRELEMKIGELYLQIDSERERNKELERKIEELNSSINKERRRCKKVIETLANEVERLTNLVKAQGRNGHHSNGFKMNHDRQESTKVGSNNHMKTFSISNNNELKQFCVL</sequence>
<keyword evidence="5" id="KW-1185">Reference proteome</keyword>
<dbReference type="AlphaFoldDB" id="A0A2B4SUX1"/>
<protein>
    <recommendedName>
        <fullName evidence="3">Cortactin-binding protein-2 N-terminal domain-containing protein</fullName>
    </recommendedName>
</protein>
<dbReference type="Proteomes" id="UP000225706">
    <property type="component" value="Unassembled WGS sequence"/>
</dbReference>
<evidence type="ECO:0000313" key="5">
    <source>
        <dbReference type="Proteomes" id="UP000225706"/>
    </source>
</evidence>
<feature type="region of interest" description="Disordered" evidence="2">
    <location>
        <begin position="233"/>
        <end position="256"/>
    </location>
</feature>
<reference evidence="5" key="1">
    <citation type="journal article" date="2017" name="bioRxiv">
        <title>Comparative analysis of the genomes of Stylophora pistillata and Acropora digitifera provides evidence for extensive differences between species of corals.</title>
        <authorList>
            <person name="Voolstra C.R."/>
            <person name="Li Y."/>
            <person name="Liew Y.J."/>
            <person name="Baumgarten S."/>
            <person name="Zoccola D."/>
            <person name="Flot J.-F."/>
            <person name="Tambutte S."/>
            <person name="Allemand D."/>
            <person name="Aranda M."/>
        </authorList>
    </citation>
    <scope>NUCLEOTIDE SEQUENCE [LARGE SCALE GENOMIC DNA]</scope>
</reference>
<organism evidence="4 5">
    <name type="scientific">Stylophora pistillata</name>
    <name type="common">Smooth cauliflower coral</name>
    <dbReference type="NCBI Taxonomy" id="50429"/>
    <lineage>
        <taxon>Eukaryota</taxon>
        <taxon>Metazoa</taxon>
        <taxon>Cnidaria</taxon>
        <taxon>Anthozoa</taxon>
        <taxon>Hexacorallia</taxon>
        <taxon>Scleractinia</taxon>
        <taxon>Astrocoeniina</taxon>
        <taxon>Pocilloporidae</taxon>
        <taxon>Stylophora</taxon>
    </lineage>
</organism>
<evidence type="ECO:0000256" key="2">
    <source>
        <dbReference type="SAM" id="MobiDB-lite"/>
    </source>
</evidence>